<dbReference type="InterPro" id="IPR008978">
    <property type="entry name" value="HSP20-like_chaperone"/>
</dbReference>
<dbReference type="InterPro" id="IPR002068">
    <property type="entry name" value="A-crystallin/Hsp20_dom"/>
</dbReference>
<proteinExistence type="predicted"/>
<evidence type="ECO:0000259" key="1">
    <source>
        <dbReference type="PROSITE" id="PS01031"/>
    </source>
</evidence>
<protein>
    <recommendedName>
        <fullName evidence="1">SHSP domain-containing protein</fullName>
    </recommendedName>
</protein>
<gene>
    <name evidence="2" type="ORF">MNBD_NITROSPINAE04-2642</name>
</gene>
<feature type="domain" description="SHSP" evidence="1">
    <location>
        <begin position="48"/>
        <end position="163"/>
    </location>
</feature>
<dbReference type="Pfam" id="PF00011">
    <property type="entry name" value="HSP20"/>
    <property type="match status" value="1"/>
</dbReference>
<dbReference type="PROSITE" id="PS01031">
    <property type="entry name" value="SHSP"/>
    <property type="match status" value="1"/>
</dbReference>
<dbReference type="SUPFAM" id="SSF49764">
    <property type="entry name" value="HSP20-like chaperones"/>
    <property type="match status" value="1"/>
</dbReference>
<dbReference type="InterPro" id="IPR031107">
    <property type="entry name" value="Small_HSP"/>
</dbReference>
<name>A0A3B1BML0_9ZZZZ</name>
<sequence>MFHFVRLSKRGVKVMGSEDKEKSLIRSLFPLDDRLGESAKAHNEAGGVLGESEAVPMDVIETPDSLIVELDIPGVNLADVSVTIKDDCLVVEGIKRETLDVGEKPDFLLMERGFGPFSRMLKIPFAMERNSIEAVYWRGVLVITIPRLDERRKTAEKIPIKYKKDQDG</sequence>
<reference evidence="2" key="1">
    <citation type="submission" date="2018-06" db="EMBL/GenBank/DDBJ databases">
        <authorList>
            <person name="Zhirakovskaya E."/>
        </authorList>
    </citation>
    <scope>NUCLEOTIDE SEQUENCE</scope>
</reference>
<evidence type="ECO:0000313" key="2">
    <source>
        <dbReference type="EMBL" id="VAX17262.1"/>
    </source>
</evidence>
<organism evidence="2">
    <name type="scientific">hydrothermal vent metagenome</name>
    <dbReference type="NCBI Taxonomy" id="652676"/>
    <lineage>
        <taxon>unclassified sequences</taxon>
        <taxon>metagenomes</taxon>
        <taxon>ecological metagenomes</taxon>
    </lineage>
</organism>
<accession>A0A3B1BML0</accession>
<dbReference type="PANTHER" id="PTHR11527">
    <property type="entry name" value="HEAT-SHOCK PROTEIN 20 FAMILY MEMBER"/>
    <property type="match status" value="1"/>
</dbReference>
<dbReference type="CDD" id="cd06464">
    <property type="entry name" value="ACD_sHsps-like"/>
    <property type="match status" value="1"/>
</dbReference>
<dbReference type="AlphaFoldDB" id="A0A3B1BML0"/>
<dbReference type="Gene3D" id="2.60.40.790">
    <property type="match status" value="1"/>
</dbReference>
<feature type="non-terminal residue" evidence="2">
    <location>
        <position position="168"/>
    </location>
</feature>
<dbReference type="EMBL" id="UOGA01000091">
    <property type="protein sequence ID" value="VAX17262.1"/>
    <property type="molecule type" value="Genomic_DNA"/>
</dbReference>